<keyword evidence="1" id="KW-1133">Transmembrane helix</keyword>
<dbReference type="EMBL" id="JAAGXA010000002">
    <property type="protein sequence ID" value="NEN77439.1"/>
    <property type="molecule type" value="Genomic_DNA"/>
</dbReference>
<name>A0A6P0HFE9_9ACTN</name>
<gene>
    <name evidence="2" type="ORF">G3T38_04020</name>
</gene>
<proteinExistence type="predicted"/>
<comment type="caution">
    <text evidence="2">The sequence shown here is derived from an EMBL/GenBank/DDBJ whole genome shotgun (WGS) entry which is preliminary data.</text>
</comment>
<sequence>MTIRQPSTRRDDPDTSFLAPYQATYRSNAVWGPEPAPRRFTSRPATTGRSLSPWLAIPVAAAAVVGIAVAAPLAFDRTGDSPSGAATAGASVDASTEQALLSEAYAALDPFNRVPADFDVLITSDGEALNFSFRYWMPTDEADYAPVHEAALAFAAEHGLQGAISEMIPADGWGSDAASALRQTRSTIDTLYASSPEAGYSASSQFDLVDDGPWILVWRTTPIADIDEAAESAAAAAGIKLQILDAQWTQTQLEGYLEENVGEDLGGFTITGNKMTPSGVILWVDGDLATAQSTFAETPIVLAIRPASEQGSNVPL</sequence>
<feature type="transmembrane region" description="Helical" evidence="1">
    <location>
        <begin position="53"/>
        <end position="75"/>
    </location>
</feature>
<reference evidence="2 3" key="1">
    <citation type="journal article" date="2014" name="Int. J. Syst. Evol. Microbiol.">
        <title>Nocardioides zeae sp. nov., isolated from the stem of Zea mays.</title>
        <authorList>
            <person name="Glaeser S.P."/>
            <person name="McInroy J.A."/>
            <person name="Busse H.J."/>
            <person name="Kampfer P."/>
        </authorList>
    </citation>
    <scope>NUCLEOTIDE SEQUENCE [LARGE SCALE GENOMIC DNA]</scope>
    <source>
        <strain evidence="2 3">JCM 30728</strain>
    </source>
</reference>
<evidence type="ECO:0000313" key="3">
    <source>
        <dbReference type="Proteomes" id="UP000468687"/>
    </source>
</evidence>
<dbReference type="Proteomes" id="UP000468687">
    <property type="component" value="Unassembled WGS sequence"/>
</dbReference>
<keyword evidence="1" id="KW-0812">Transmembrane</keyword>
<evidence type="ECO:0000313" key="2">
    <source>
        <dbReference type="EMBL" id="NEN77439.1"/>
    </source>
</evidence>
<keyword evidence="3" id="KW-1185">Reference proteome</keyword>
<organism evidence="2 3">
    <name type="scientific">Nocardioides zeae</name>
    <dbReference type="NCBI Taxonomy" id="1457234"/>
    <lineage>
        <taxon>Bacteria</taxon>
        <taxon>Bacillati</taxon>
        <taxon>Actinomycetota</taxon>
        <taxon>Actinomycetes</taxon>
        <taxon>Propionibacteriales</taxon>
        <taxon>Nocardioidaceae</taxon>
        <taxon>Nocardioides</taxon>
    </lineage>
</organism>
<evidence type="ECO:0000256" key="1">
    <source>
        <dbReference type="SAM" id="Phobius"/>
    </source>
</evidence>
<dbReference type="RefSeq" id="WP_163770802.1">
    <property type="nucleotide sequence ID" value="NZ_JAAGXA010000002.1"/>
</dbReference>
<dbReference type="AlphaFoldDB" id="A0A6P0HFE9"/>
<protein>
    <submittedName>
        <fullName evidence="2">Uncharacterized protein</fullName>
    </submittedName>
</protein>
<keyword evidence="1" id="KW-0472">Membrane</keyword>
<accession>A0A6P0HFE9</accession>